<evidence type="ECO:0000313" key="11">
    <source>
        <dbReference type="Ensembl" id="ENSMMMP00000008327.1"/>
    </source>
</evidence>
<proteinExistence type="predicted"/>
<dbReference type="GeneTree" id="ENSGT00940000160890"/>
<dbReference type="SUPFAM" id="SSF49265">
    <property type="entry name" value="Fibronectin type III"/>
    <property type="match status" value="2"/>
</dbReference>
<dbReference type="InterPro" id="IPR036116">
    <property type="entry name" value="FN3_sf"/>
</dbReference>
<keyword evidence="5 8" id="KW-0472">Membrane</keyword>
<evidence type="ECO:0000256" key="4">
    <source>
        <dbReference type="ARBA" id="ARBA00022989"/>
    </source>
</evidence>
<dbReference type="GO" id="GO:0032674">
    <property type="term" value="P:regulation of interleukin-5 production"/>
    <property type="evidence" value="ECO:0007669"/>
    <property type="project" value="Ensembl"/>
</dbReference>
<evidence type="ECO:0000256" key="1">
    <source>
        <dbReference type="ARBA" id="ARBA00004479"/>
    </source>
</evidence>
<evidence type="ECO:0000256" key="7">
    <source>
        <dbReference type="ARBA" id="ARBA00023180"/>
    </source>
</evidence>
<keyword evidence="12" id="KW-1185">Reference proteome</keyword>
<keyword evidence="4 8" id="KW-1133">Transmembrane helix</keyword>
<dbReference type="OrthoDB" id="9890439at2759"/>
<dbReference type="RefSeq" id="XP_015350607.1">
    <property type="nucleotide sequence ID" value="XM_015495121.2"/>
</dbReference>
<organism evidence="11 12">
    <name type="scientific">Marmota marmota marmota</name>
    <name type="common">Alpine marmot</name>
    <dbReference type="NCBI Taxonomy" id="9994"/>
    <lineage>
        <taxon>Eukaryota</taxon>
        <taxon>Metazoa</taxon>
        <taxon>Chordata</taxon>
        <taxon>Craniata</taxon>
        <taxon>Vertebrata</taxon>
        <taxon>Euteleostomi</taxon>
        <taxon>Mammalia</taxon>
        <taxon>Eutheria</taxon>
        <taxon>Euarchontoglires</taxon>
        <taxon>Glires</taxon>
        <taxon>Rodentia</taxon>
        <taxon>Sciuromorpha</taxon>
        <taxon>Sciuridae</taxon>
        <taxon>Xerinae</taxon>
        <taxon>Marmotini</taxon>
        <taxon>Marmota</taxon>
    </lineage>
</organism>
<reference evidence="11" key="2">
    <citation type="submission" date="2025-09" db="UniProtKB">
        <authorList>
            <consortium name="Ensembl"/>
        </authorList>
    </citation>
    <scope>IDENTIFICATION</scope>
</reference>
<evidence type="ECO:0000256" key="9">
    <source>
        <dbReference type="SAM" id="SignalP"/>
    </source>
</evidence>
<dbReference type="InterPro" id="IPR013783">
    <property type="entry name" value="Ig-like_fold"/>
</dbReference>
<dbReference type="InterPro" id="IPR015321">
    <property type="entry name" value="TypeI_recpt_CBD"/>
</dbReference>
<accession>A0A8C6EQZ4</accession>
<dbReference type="PANTHER" id="PTHR23037:SF46">
    <property type="entry name" value="INTERLEUKIN 5 RECEPTOR SUBUNIT ALPHA"/>
    <property type="match status" value="1"/>
</dbReference>
<dbReference type="Gene3D" id="2.60.40.10">
    <property type="entry name" value="Immunoglobulins"/>
    <property type="match status" value="3"/>
</dbReference>
<dbReference type="GO" id="GO:0004914">
    <property type="term" value="F:interleukin-5 receptor activity"/>
    <property type="evidence" value="ECO:0007669"/>
    <property type="project" value="Ensembl"/>
</dbReference>
<feature type="chain" id="PRO_5044151841" evidence="9">
    <location>
        <begin position="20"/>
        <end position="417"/>
    </location>
</feature>
<keyword evidence="2 8" id="KW-0812">Transmembrane</keyword>
<evidence type="ECO:0000256" key="2">
    <source>
        <dbReference type="ARBA" id="ARBA00022692"/>
    </source>
</evidence>
<dbReference type="FunFam" id="2.60.40.10:FF:000741">
    <property type="entry name" value="Interleukin 5 receptor subunit alpha"/>
    <property type="match status" value="1"/>
</dbReference>
<dbReference type="FunFam" id="2.60.40.10:FF:000818">
    <property type="entry name" value="Interleukin 5 receptor subunit alpha"/>
    <property type="match status" value="1"/>
</dbReference>
<dbReference type="InterPro" id="IPR003532">
    <property type="entry name" value="Short_hematopoietin_rcpt_2_CS"/>
</dbReference>
<name>A0A8C6EQZ4_MARMA</name>
<dbReference type="GO" id="GO:0002437">
    <property type="term" value="P:inflammatory response to antigenic stimulus"/>
    <property type="evidence" value="ECO:0007669"/>
    <property type="project" value="Ensembl"/>
</dbReference>
<dbReference type="Proteomes" id="UP000694407">
    <property type="component" value="Unplaced"/>
</dbReference>
<dbReference type="PANTHER" id="PTHR23037">
    <property type="entry name" value="CYTOKINE RECEPTOR"/>
    <property type="match status" value="1"/>
</dbReference>
<keyword evidence="3 9" id="KW-0732">Signal</keyword>
<keyword evidence="7" id="KW-0325">Glycoprotein</keyword>
<reference evidence="11" key="1">
    <citation type="submission" date="2025-08" db="UniProtKB">
        <authorList>
            <consortium name="Ensembl"/>
        </authorList>
    </citation>
    <scope>IDENTIFICATION</scope>
</reference>
<dbReference type="CTD" id="3568"/>
<keyword evidence="6" id="KW-0675">Receptor</keyword>
<dbReference type="GO" id="GO:0009897">
    <property type="term" value="C:external side of plasma membrane"/>
    <property type="evidence" value="ECO:0007669"/>
    <property type="project" value="TreeGrafter"/>
</dbReference>
<evidence type="ECO:0000256" key="5">
    <source>
        <dbReference type="ARBA" id="ARBA00023136"/>
    </source>
</evidence>
<protein>
    <submittedName>
        <fullName evidence="11">Interleukin 5 receptor subunit alpha</fullName>
    </submittedName>
</protein>
<evidence type="ECO:0000259" key="10">
    <source>
        <dbReference type="Pfam" id="PF09240"/>
    </source>
</evidence>
<dbReference type="Ensembl" id="ENSMMMT00000009499.1">
    <property type="protein sequence ID" value="ENSMMMP00000008327.1"/>
    <property type="gene ID" value="ENSMMMG00000007442.1"/>
</dbReference>
<dbReference type="RefSeq" id="XP_048642989.1">
    <property type="nucleotide sequence ID" value="XM_048787032.1"/>
</dbReference>
<dbReference type="PROSITE" id="PS01356">
    <property type="entry name" value="HEMATOPO_REC_S_F2"/>
    <property type="match status" value="1"/>
</dbReference>
<dbReference type="RefSeq" id="XP_048642988.1">
    <property type="nucleotide sequence ID" value="XM_048787031.1"/>
</dbReference>
<gene>
    <name evidence="11" type="primary">IL5RA</name>
</gene>
<evidence type="ECO:0000256" key="3">
    <source>
        <dbReference type="ARBA" id="ARBA00022729"/>
    </source>
</evidence>
<feature type="transmembrane region" description="Helical" evidence="8">
    <location>
        <begin position="339"/>
        <end position="359"/>
    </location>
</feature>
<feature type="domain" description="Type I cytokine receptor cytokine-binding" evidence="10">
    <location>
        <begin position="147"/>
        <end position="233"/>
    </location>
</feature>
<dbReference type="Pfam" id="PF09240">
    <property type="entry name" value="IL6Ra-bind"/>
    <property type="match status" value="1"/>
</dbReference>
<evidence type="ECO:0000256" key="8">
    <source>
        <dbReference type="SAM" id="Phobius"/>
    </source>
</evidence>
<sequence length="417" mass="45957">MVPVLLILWGATVIPPADLLPDPKLSLLPPVNFTIRVTGLAQVLLSWEPNPDQEPRNAHLEYHVQIQAPQDDDFETGSMESTCVAPLHEGFSASIRTILQEGHAPLASSWVSAELQAPPGSPGTSVSNLTCATSTTTAGGGHLRPHRVSLHCTWLSGEEAPPDTQYFLYYRYGSWTEECQEYSKDPTGRNTACWVPRSFISSKGHGWLAVHVNGTSRTAAIRPFDQLFGVQAIARANPPANVTAQIQGTRLSIRWDKPISAFPQHCFDYEVKIHNTKKNYLQMERITTNAFVSAIDHLSKYSIQVRAAVSPACRTAGLWSEWTPPIYVGSEARKPLMEWLLILLTVTVCFAVLICPLLCRICHLWARLFPPVPTPKSHIKDLLVTAHCEKAGSSATETEVISFVEGLGCEVLENSVF</sequence>
<feature type="signal peptide" evidence="9">
    <location>
        <begin position="1"/>
        <end position="19"/>
    </location>
</feature>
<dbReference type="AlphaFoldDB" id="A0A8C6EQZ4"/>
<evidence type="ECO:0000313" key="12">
    <source>
        <dbReference type="Proteomes" id="UP000694407"/>
    </source>
</evidence>
<comment type="subcellular location">
    <subcellularLocation>
        <location evidence="1">Membrane</location>
        <topology evidence="1">Single-pass type I membrane protein</topology>
    </subcellularLocation>
</comment>
<dbReference type="KEGG" id="mmma:107150173"/>
<evidence type="ECO:0000256" key="6">
    <source>
        <dbReference type="ARBA" id="ARBA00023170"/>
    </source>
</evidence>
<dbReference type="GO" id="GO:0030222">
    <property type="term" value="P:eosinophil differentiation"/>
    <property type="evidence" value="ECO:0007669"/>
    <property type="project" value="Ensembl"/>
</dbReference>
<dbReference type="GeneID" id="107150173"/>